<comment type="subcellular location">
    <subcellularLocation>
        <location evidence="2">Cell membrane</location>
        <topology evidence="2">Single-pass membrane protein</topology>
    </subcellularLocation>
</comment>
<evidence type="ECO:0000256" key="3">
    <source>
        <dbReference type="ARBA" id="ARBA00008281"/>
    </source>
</evidence>
<evidence type="ECO:0000256" key="8">
    <source>
        <dbReference type="ARBA" id="ARBA00022989"/>
    </source>
</evidence>
<dbReference type="GO" id="GO:0006935">
    <property type="term" value="P:chemotaxis"/>
    <property type="evidence" value="ECO:0007669"/>
    <property type="project" value="UniProtKB-KW"/>
</dbReference>
<keyword evidence="13" id="KW-0969">Cilium</keyword>
<organism evidence="13 14">
    <name type="scientific">Solidesulfovibrio magneticus (strain ATCC 700980 / DSM 13731 / RS-1)</name>
    <name type="common">Desulfovibrio magneticus</name>
    <dbReference type="NCBI Taxonomy" id="573370"/>
    <lineage>
        <taxon>Bacteria</taxon>
        <taxon>Pseudomonadati</taxon>
        <taxon>Thermodesulfobacteriota</taxon>
        <taxon>Desulfovibrionia</taxon>
        <taxon>Desulfovibrionales</taxon>
        <taxon>Desulfovibrionaceae</taxon>
        <taxon>Solidesulfovibrio</taxon>
    </lineage>
</organism>
<keyword evidence="7 10" id="KW-0283">Flagellar rotation</keyword>
<dbReference type="PANTHER" id="PTHR35091">
    <property type="entry name" value="FLAGELLAR PROTEIN FLIL"/>
    <property type="match status" value="1"/>
</dbReference>
<dbReference type="GO" id="GO:0071978">
    <property type="term" value="P:bacterial-type flagellum-dependent swarming motility"/>
    <property type="evidence" value="ECO:0007669"/>
    <property type="project" value="TreeGrafter"/>
</dbReference>
<evidence type="ECO:0000256" key="11">
    <source>
        <dbReference type="SAM" id="MobiDB-lite"/>
    </source>
</evidence>
<keyword evidence="6" id="KW-0812">Transmembrane</keyword>
<proteinExistence type="inferred from homology"/>
<gene>
    <name evidence="13" type="ordered locus">DMR_26920</name>
</gene>
<name>C4XUE7_SOLM1</name>
<protein>
    <recommendedName>
        <fullName evidence="10">Flagellar protein FliL</fullName>
    </recommendedName>
</protein>
<dbReference type="STRING" id="573370.DMR_26920"/>
<feature type="signal peptide" evidence="12">
    <location>
        <begin position="1"/>
        <end position="23"/>
    </location>
</feature>
<feature type="region of interest" description="Disordered" evidence="11">
    <location>
        <begin position="24"/>
        <end position="53"/>
    </location>
</feature>
<dbReference type="InterPro" id="IPR005503">
    <property type="entry name" value="FliL"/>
</dbReference>
<evidence type="ECO:0000256" key="12">
    <source>
        <dbReference type="SAM" id="SignalP"/>
    </source>
</evidence>
<dbReference type="eggNOG" id="COG1580">
    <property type="taxonomic scope" value="Bacteria"/>
</dbReference>
<dbReference type="AlphaFoldDB" id="C4XUE7"/>
<accession>C4XUE7</accession>
<dbReference type="GO" id="GO:0005886">
    <property type="term" value="C:plasma membrane"/>
    <property type="evidence" value="ECO:0007669"/>
    <property type="project" value="UniProtKB-SubCell"/>
</dbReference>
<evidence type="ECO:0000256" key="5">
    <source>
        <dbReference type="ARBA" id="ARBA00022500"/>
    </source>
</evidence>
<comment type="similarity">
    <text evidence="3 10">Belongs to the FliL family.</text>
</comment>
<reference evidence="13 14" key="1">
    <citation type="journal article" date="2009" name="Genome Res.">
        <title>Whole genome sequence of Desulfovibrio magneticus strain RS-1 revealed common gene clusters in magnetotactic bacteria.</title>
        <authorList>
            <person name="Nakazawa H."/>
            <person name="Arakaki A."/>
            <person name="Narita-Yamada S."/>
            <person name="Yashiro I."/>
            <person name="Jinno K."/>
            <person name="Aoki N."/>
            <person name="Tsuruyama A."/>
            <person name="Okamura Y."/>
            <person name="Tanikawa S."/>
            <person name="Fujita N."/>
            <person name="Takeyama H."/>
            <person name="Matsunaga T."/>
        </authorList>
    </citation>
    <scope>NUCLEOTIDE SEQUENCE [LARGE SCALE GENOMIC DNA]</scope>
    <source>
        <strain evidence="14">ATCC 700980 / DSM 13731 / RS-1</strain>
    </source>
</reference>
<dbReference type="OrthoDB" id="9799777at2"/>
<dbReference type="Pfam" id="PF03748">
    <property type="entry name" value="FliL"/>
    <property type="match status" value="1"/>
</dbReference>
<evidence type="ECO:0000313" key="13">
    <source>
        <dbReference type="EMBL" id="BAH76183.1"/>
    </source>
</evidence>
<evidence type="ECO:0000256" key="2">
    <source>
        <dbReference type="ARBA" id="ARBA00004162"/>
    </source>
</evidence>
<evidence type="ECO:0000256" key="10">
    <source>
        <dbReference type="RuleBase" id="RU364125"/>
    </source>
</evidence>
<dbReference type="EMBL" id="AP010904">
    <property type="protein sequence ID" value="BAH76183.1"/>
    <property type="molecule type" value="Genomic_DNA"/>
</dbReference>
<keyword evidence="9 10" id="KW-0472">Membrane</keyword>
<keyword evidence="13" id="KW-0966">Cell projection</keyword>
<sequence length="151" mass="16768">MRRSAIGLALILALFLALPQALSASSGGGHGDGEAKKQEKKEEKKEKKEPGKVENGVITIGPMTVNILSKKGYRFMRLEMIVECVDDPSAERLYKADAREDLVLMLSNKLAEDLLTNSGKMILRKELMDLFTKYAGPGKVKNIYFGEFVFQ</sequence>
<keyword evidence="8" id="KW-1133">Transmembrane helix</keyword>
<dbReference type="GO" id="GO:0009425">
    <property type="term" value="C:bacterial-type flagellum basal body"/>
    <property type="evidence" value="ECO:0007669"/>
    <property type="project" value="InterPro"/>
</dbReference>
<keyword evidence="5 10" id="KW-0145">Chemotaxis</keyword>
<keyword evidence="14" id="KW-1185">Reference proteome</keyword>
<evidence type="ECO:0000256" key="6">
    <source>
        <dbReference type="ARBA" id="ARBA00022692"/>
    </source>
</evidence>
<dbReference type="PANTHER" id="PTHR35091:SF2">
    <property type="entry name" value="FLAGELLAR PROTEIN FLIL"/>
    <property type="match status" value="1"/>
</dbReference>
<keyword evidence="4 10" id="KW-1003">Cell membrane</keyword>
<evidence type="ECO:0000313" key="14">
    <source>
        <dbReference type="Proteomes" id="UP000009071"/>
    </source>
</evidence>
<keyword evidence="13" id="KW-0282">Flagellum</keyword>
<dbReference type="Proteomes" id="UP000009071">
    <property type="component" value="Chromosome"/>
</dbReference>
<evidence type="ECO:0000256" key="9">
    <source>
        <dbReference type="ARBA" id="ARBA00023136"/>
    </source>
</evidence>
<evidence type="ECO:0000256" key="7">
    <source>
        <dbReference type="ARBA" id="ARBA00022779"/>
    </source>
</evidence>
<evidence type="ECO:0000256" key="4">
    <source>
        <dbReference type="ARBA" id="ARBA00022475"/>
    </source>
</evidence>
<dbReference type="HOGENOM" id="CLU_099018_2_0_7"/>
<feature type="chain" id="PRO_5002944419" description="Flagellar protein FliL" evidence="12">
    <location>
        <begin position="24"/>
        <end position="151"/>
    </location>
</feature>
<comment type="function">
    <text evidence="1 10">Controls the rotational direction of flagella during chemotaxis.</text>
</comment>
<dbReference type="RefSeq" id="WP_015861357.1">
    <property type="nucleotide sequence ID" value="NC_012796.1"/>
</dbReference>
<keyword evidence="12" id="KW-0732">Signal</keyword>
<dbReference type="KEGG" id="dma:DMR_26920"/>
<feature type="compositionally biased region" description="Basic and acidic residues" evidence="11">
    <location>
        <begin position="31"/>
        <end position="52"/>
    </location>
</feature>
<evidence type="ECO:0000256" key="1">
    <source>
        <dbReference type="ARBA" id="ARBA00002254"/>
    </source>
</evidence>